<organism evidence="10 11">
    <name type="scientific">Clostridium oceanicum</name>
    <dbReference type="NCBI Taxonomy" id="1543"/>
    <lineage>
        <taxon>Bacteria</taxon>
        <taxon>Bacillati</taxon>
        <taxon>Bacillota</taxon>
        <taxon>Clostridia</taxon>
        <taxon>Eubacteriales</taxon>
        <taxon>Clostridiaceae</taxon>
        <taxon>Clostridium</taxon>
    </lineage>
</organism>
<dbReference type="EMBL" id="BAAACG010000019">
    <property type="protein sequence ID" value="GAA0746238.1"/>
    <property type="molecule type" value="Genomic_DNA"/>
</dbReference>
<feature type="domain" description="OmpA-like" evidence="9">
    <location>
        <begin position="119"/>
        <end position="240"/>
    </location>
</feature>
<dbReference type="Gene3D" id="3.30.1330.60">
    <property type="entry name" value="OmpA-like domain"/>
    <property type="match status" value="1"/>
</dbReference>
<accession>A0ABN1JTF7</accession>
<sequence>MSRRKKKSSSPGLTGDEWIQTYSDTITLLLTFFVLLYSFSTVDAQKFKQIAASFQTVMTGDSGKTIVDYNMKDGDVPLVGETVKMGREKGSNGKDIYDQVNSYLNNNKLKGSVKVAQDSRGVVMQLKDNIIFESGRAEIKTNSKPILDKLNGLLTTFPNDIIVEGHTDNLPIKNNKYDSNWELSTDRATNVLRYFVETKKQDPNRFSASGYGEHRPIAPNNSDINRAKNRRVNILIVSKEKGKMKDERK</sequence>
<keyword evidence="6 7" id="KW-0472">Membrane</keyword>
<protein>
    <submittedName>
        <fullName evidence="10">OmpA family protein</fullName>
    </submittedName>
</protein>
<comment type="caution">
    <text evidence="10">The sequence shown here is derived from an EMBL/GenBank/DDBJ whole genome shotgun (WGS) entry which is preliminary data.</text>
</comment>
<evidence type="ECO:0000256" key="4">
    <source>
        <dbReference type="ARBA" id="ARBA00022692"/>
    </source>
</evidence>
<evidence type="ECO:0000259" key="9">
    <source>
        <dbReference type="PROSITE" id="PS51123"/>
    </source>
</evidence>
<evidence type="ECO:0000313" key="11">
    <source>
        <dbReference type="Proteomes" id="UP001501510"/>
    </source>
</evidence>
<dbReference type="Pfam" id="PF00691">
    <property type="entry name" value="OmpA"/>
    <property type="match status" value="1"/>
</dbReference>
<dbReference type="PANTHER" id="PTHR30329">
    <property type="entry name" value="STATOR ELEMENT OF FLAGELLAR MOTOR COMPLEX"/>
    <property type="match status" value="1"/>
</dbReference>
<dbReference type="Proteomes" id="UP001501510">
    <property type="component" value="Unassembled WGS sequence"/>
</dbReference>
<keyword evidence="5" id="KW-1133">Transmembrane helix</keyword>
<dbReference type="RefSeq" id="WP_343763526.1">
    <property type="nucleotide sequence ID" value="NZ_BAAACG010000019.1"/>
</dbReference>
<dbReference type="Pfam" id="PF13677">
    <property type="entry name" value="MotB_plug"/>
    <property type="match status" value="1"/>
</dbReference>
<reference evidence="10 11" key="1">
    <citation type="journal article" date="2019" name="Int. J. Syst. Evol. Microbiol.">
        <title>The Global Catalogue of Microorganisms (GCM) 10K type strain sequencing project: providing services to taxonomists for standard genome sequencing and annotation.</title>
        <authorList>
            <consortium name="The Broad Institute Genomics Platform"/>
            <consortium name="The Broad Institute Genome Sequencing Center for Infectious Disease"/>
            <person name="Wu L."/>
            <person name="Ma J."/>
        </authorList>
    </citation>
    <scope>NUCLEOTIDE SEQUENCE [LARGE SCALE GENOMIC DNA]</scope>
    <source>
        <strain evidence="10 11">JCM 1407</strain>
    </source>
</reference>
<dbReference type="InterPro" id="IPR050330">
    <property type="entry name" value="Bact_OuterMem_StrucFunc"/>
</dbReference>
<dbReference type="SUPFAM" id="SSF103088">
    <property type="entry name" value="OmpA-like"/>
    <property type="match status" value="1"/>
</dbReference>
<dbReference type="InterPro" id="IPR036737">
    <property type="entry name" value="OmpA-like_sf"/>
</dbReference>
<evidence type="ECO:0000313" key="10">
    <source>
        <dbReference type="EMBL" id="GAA0746238.1"/>
    </source>
</evidence>
<keyword evidence="11" id="KW-1185">Reference proteome</keyword>
<evidence type="ECO:0000256" key="1">
    <source>
        <dbReference type="ARBA" id="ARBA00004162"/>
    </source>
</evidence>
<name>A0ABN1JTF7_9CLOT</name>
<dbReference type="PROSITE" id="PS51123">
    <property type="entry name" value="OMPA_2"/>
    <property type="match status" value="1"/>
</dbReference>
<keyword evidence="4" id="KW-0812">Transmembrane</keyword>
<evidence type="ECO:0000256" key="3">
    <source>
        <dbReference type="ARBA" id="ARBA00022475"/>
    </source>
</evidence>
<dbReference type="PANTHER" id="PTHR30329:SF21">
    <property type="entry name" value="LIPOPROTEIN YIAD-RELATED"/>
    <property type="match status" value="1"/>
</dbReference>
<feature type="region of interest" description="Disordered" evidence="8">
    <location>
        <begin position="205"/>
        <end position="224"/>
    </location>
</feature>
<dbReference type="InterPro" id="IPR006665">
    <property type="entry name" value="OmpA-like"/>
</dbReference>
<dbReference type="InterPro" id="IPR025713">
    <property type="entry name" value="MotB-like_N_dom"/>
</dbReference>
<evidence type="ECO:0000256" key="8">
    <source>
        <dbReference type="SAM" id="MobiDB-lite"/>
    </source>
</evidence>
<proteinExistence type="inferred from homology"/>
<keyword evidence="3" id="KW-1003">Cell membrane</keyword>
<comment type="subcellular location">
    <subcellularLocation>
        <location evidence="1">Cell membrane</location>
        <topology evidence="1">Single-pass membrane protein</topology>
    </subcellularLocation>
</comment>
<gene>
    <name evidence="10" type="ORF">GCM10008906_33630</name>
</gene>
<evidence type="ECO:0000256" key="5">
    <source>
        <dbReference type="ARBA" id="ARBA00022989"/>
    </source>
</evidence>
<evidence type="ECO:0000256" key="6">
    <source>
        <dbReference type="ARBA" id="ARBA00023136"/>
    </source>
</evidence>
<comment type="similarity">
    <text evidence="2">Belongs to the MotB family.</text>
</comment>
<evidence type="ECO:0000256" key="2">
    <source>
        <dbReference type="ARBA" id="ARBA00008914"/>
    </source>
</evidence>
<dbReference type="CDD" id="cd07185">
    <property type="entry name" value="OmpA_C-like"/>
    <property type="match status" value="1"/>
</dbReference>
<evidence type="ECO:0000256" key="7">
    <source>
        <dbReference type="PROSITE-ProRule" id="PRU00473"/>
    </source>
</evidence>